<dbReference type="Proteomes" id="UP000287188">
    <property type="component" value="Unassembled WGS sequence"/>
</dbReference>
<reference evidence="3" key="1">
    <citation type="submission" date="2018-12" db="EMBL/GenBank/DDBJ databases">
        <title>Tengunoibacter tsumagoiensis gen. nov., sp. nov., Dictyobacter kobayashii sp. nov., D. alpinus sp. nov., and D. joshuensis sp. nov. and description of Dictyobacteraceae fam. nov. within the order Ktedonobacterales isolated from Tengu-no-mugimeshi.</title>
        <authorList>
            <person name="Wang C.M."/>
            <person name="Zheng Y."/>
            <person name="Sakai Y."/>
            <person name="Toyoda A."/>
            <person name="Minakuchi Y."/>
            <person name="Abe K."/>
            <person name="Yokota A."/>
            <person name="Yabe S."/>
        </authorList>
    </citation>
    <scope>NUCLEOTIDE SEQUENCE [LARGE SCALE GENOMIC DNA]</scope>
    <source>
        <strain evidence="3">Uno11</strain>
    </source>
</reference>
<evidence type="ECO:0000256" key="1">
    <source>
        <dbReference type="ARBA" id="ARBA00023027"/>
    </source>
</evidence>
<comment type="caution">
    <text evidence="2">The sequence shown here is derived from an EMBL/GenBank/DDBJ whole genome shotgun (WGS) entry which is preliminary data.</text>
</comment>
<dbReference type="OrthoDB" id="9808275at2"/>
<dbReference type="Pfam" id="PF02056">
    <property type="entry name" value="Glyco_hydro_4"/>
    <property type="match status" value="1"/>
</dbReference>
<dbReference type="GO" id="GO:0005975">
    <property type="term" value="P:carbohydrate metabolic process"/>
    <property type="evidence" value="ECO:0007669"/>
    <property type="project" value="InterPro"/>
</dbReference>
<protein>
    <recommendedName>
        <fullName evidence="4">Glycosyl hydrolase family 4 C-terminal domain-containing protein</fullName>
    </recommendedName>
</protein>
<organism evidence="2 3">
    <name type="scientific">Dictyobacter kobayashii</name>
    <dbReference type="NCBI Taxonomy" id="2014872"/>
    <lineage>
        <taxon>Bacteria</taxon>
        <taxon>Bacillati</taxon>
        <taxon>Chloroflexota</taxon>
        <taxon>Ktedonobacteria</taxon>
        <taxon>Ktedonobacterales</taxon>
        <taxon>Dictyobacteraceae</taxon>
        <taxon>Dictyobacter</taxon>
    </lineage>
</organism>
<dbReference type="EMBL" id="BIFS01000002">
    <property type="protein sequence ID" value="GCE22182.1"/>
    <property type="molecule type" value="Genomic_DNA"/>
</dbReference>
<proteinExistence type="predicted"/>
<dbReference type="PANTHER" id="PTHR32092">
    <property type="entry name" value="6-PHOSPHO-BETA-GLUCOSIDASE-RELATED"/>
    <property type="match status" value="1"/>
</dbReference>
<dbReference type="SUPFAM" id="SSF51735">
    <property type="entry name" value="NAD(P)-binding Rossmann-fold domains"/>
    <property type="match status" value="1"/>
</dbReference>
<keyword evidence="3" id="KW-1185">Reference proteome</keyword>
<dbReference type="InterPro" id="IPR001088">
    <property type="entry name" value="Glyco_hydro_4"/>
</dbReference>
<dbReference type="Gene3D" id="3.40.50.720">
    <property type="entry name" value="NAD(P)-binding Rossmann-like Domain"/>
    <property type="match status" value="1"/>
</dbReference>
<keyword evidence="1" id="KW-0520">NAD</keyword>
<evidence type="ECO:0000313" key="3">
    <source>
        <dbReference type="Proteomes" id="UP000287188"/>
    </source>
</evidence>
<dbReference type="GO" id="GO:0004553">
    <property type="term" value="F:hydrolase activity, hydrolyzing O-glycosyl compounds"/>
    <property type="evidence" value="ECO:0007669"/>
    <property type="project" value="InterPro"/>
</dbReference>
<accession>A0A402ASX4</accession>
<name>A0A402ASX4_9CHLR</name>
<evidence type="ECO:0008006" key="4">
    <source>
        <dbReference type="Google" id="ProtNLM"/>
    </source>
</evidence>
<dbReference type="AlphaFoldDB" id="A0A402ASX4"/>
<dbReference type="InterPro" id="IPR036291">
    <property type="entry name" value="NAD(P)-bd_dom_sf"/>
</dbReference>
<gene>
    <name evidence="2" type="ORF">KDK_59820</name>
</gene>
<dbReference type="PANTHER" id="PTHR32092:SF4">
    <property type="entry name" value="ALPHA-GLUCOSIDASE"/>
    <property type="match status" value="1"/>
</dbReference>
<sequence>MTTKISIIGAGSAVFSLSIIRDLCLTPNLKGSTVCFMDISQERLDAAYHLCSRFATEVGATLHLEKTTDRLEALQGPILSSIPRWSEGTKGCELAGILPESMAIASVGACISCTMSRSGTISINCSSSIP</sequence>
<evidence type="ECO:0000313" key="2">
    <source>
        <dbReference type="EMBL" id="GCE22182.1"/>
    </source>
</evidence>